<sequence length="36" mass="4203">IRDCGYKVYISVLNFQSCNRVPLTFVAPECRRRKAV</sequence>
<dbReference type="EMBL" id="GBEZ01024025">
    <property type="protein sequence ID" value="JAC62917.1"/>
    <property type="molecule type" value="Transcribed_RNA"/>
</dbReference>
<feature type="non-terminal residue" evidence="1">
    <location>
        <position position="1"/>
    </location>
</feature>
<name>A0A061QQG2_9CHLO</name>
<organism evidence="1">
    <name type="scientific">Tetraselmis sp. GSL018</name>
    <dbReference type="NCBI Taxonomy" id="582737"/>
    <lineage>
        <taxon>Eukaryota</taxon>
        <taxon>Viridiplantae</taxon>
        <taxon>Chlorophyta</taxon>
        <taxon>core chlorophytes</taxon>
        <taxon>Chlorodendrophyceae</taxon>
        <taxon>Chlorodendrales</taxon>
        <taxon>Chlorodendraceae</taxon>
        <taxon>Tetraselmis</taxon>
    </lineage>
</organism>
<reference evidence="1" key="1">
    <citation type="submission" date="2014-05" db="EMBL/GenBank/DDBJ databases">
        <title>The transcriptome of the halophilic microalga Tetraselmis sp. GSL018 isolated from the Great Salt Lake, Utah.</title>
        <authorList>
            <person name="Jinkerson R.E."/>
            <person name="D'Adamo S."/>
            <person name="Posewitz M.C."/>
        </authorList>
    </citation>
    <scope>NUCLEOTIDE SEQUENCE</scope>
    <source>
        <strain evidence="1">GSL018</strain>
    </source>
</reference>
<accession>A0A061QQG2</accession>
<evidence type="ECO:0000313" key="1">
    <source>
        <dbReference type="EMBL" id="JAC62917.1"/>
    </source>
</evidence>
<proteinExistence type="predicted"/>
<protein>
    <submittedName>
        <fullName evidence="1">Uncharacterized protein</fullName>
    </submittedName>
</protein>
<dbReference type="AlphaFoldDB" id="A0A061QQG2"/>
<gene>
    <name evidence="1" type="ORF">TSPGSL018_21985</name>
</gene>